<feature type="region of interest" description="Disordered" evidence="9">
    <location>
        <begin position="62"/>
        <end position="103"/>
    </location>
</feature>
<dbReference type="Proteomes" id="UP000191285">
    <property type="component" value="Unassembled WGS sequence"/>
</dbReference>
<name>A0A1V6TJW7_9EURO</name>
<evidence type="ECO:0000256" key="4">
    <source>
        <dbReference type="ARBA" id="ARBA00022723"/>
    </source>
</evidence>
<dbReference type="GO" id="GO:0008270">
    <property type="term" value="F:zinc ion binding"/>
    <property type="evidence" value="ECO:0007669"/>
    <property type="project" value="UniProtKB-KW"/>
</dbReference>
<dbReference type="EC" id="2.3.2.27" evidence="2"/>
<comment type="catalytic activity">
    <reaction evidence="1">
        <text>S-ubiquitinyl-[E2 ubiquitin-conjugating enzyme]-L-cysteine + [acceptor protein]-L-lysine = [E2 ubiquitin-conjugating enzyme]-L-cysteine + N(6)-ubiquitinyl-[acceptor protein]-L-lysine.</text>
        <dbReference type="EC" id="2.3.2.27"/>
    </reaction>
</comment>
<feature type="compositionally biased region" description="Basic residues" evidence="9">
    <location>
        <begin position="184"/>
        <end position="197"/>
    </location>
</feature>
<evidence type="ECO:0000256" key="1">
    <source>
        <dbReference type="ARBA" id="ARBA00000900"/>
    </source>
</evidence>
<evidence type="ECO:0000256" key="3">
    <source>
        <dbReference type="ARBA" id="ARBA00022679"/>
    </source>
</evidence>
<feature type="region of interest" description="Disordered" evidence="9">
    <location>
        <begin position="124"/>
        <end position="148"/>
    </location>
</feature>
<keyword evidence="4" id="KW-0479">Metal-binding</keyword>
<dbReference type="AlphaFoldDB" id="A0A1V6TJW7"/>
<keyword evidence="6" id="KW-0833">Ubl conjugation pathway</keyword>
<dbReference type="PANTHER" id="PTHR45931:SF3">
    <property type="entry name" value="RING ZINC FINGER-CONTAINING PROTEIN"/>
    <property type="match status" value="1"/>
</dbReference>
<proteinExistence type="predicted"/>
<dbReference type="EMBL" id="MLKD01000005">
    <property type="protein sequence ID" value="OQE26571.1"/>
    <property type="molecule type" value="Genomic_DNA"/>
</dbReference>
<dbReference type="SMART" id="SM00184">
    <property type="entry name" value="RING"/>
    <property type="match status" value="1"/>
</dbReference>
<dbReference type="OrthoDB" id="8062037at2759"/>
<dbReference type="InterPro" id="IPR051834">
    <property type="entry name" value="RING_finger_E3_ligase"/>
</dbReference>
<feature type="region of interest" description="Disordered" evidence="9">
    <location>
        <begin position="172"/>
        <end position="222"/>
    </location>
</feature>
<dbReference type="CDD" id="cd16454">
    <property type="entry name" value="RING-H2_PA-TM-RING"/>
    <property type="match status" value="1"/>
</dbReference>
<keyword evidence="3" id="KW-0808">Transferase</keyword>
<accession>A0A1V6TJW7</accession>
<evidence type="ECO:0000256" key="7">
    <source>
        <dbReference type="ARBA" id="ARBA00022833"/>
    </source>
</evidence>
<dbReference type="GO" id="GO:0061630">
    <property type="term" value="F:ubiquitin protein ligase activity"/>
    <property type="evidence" value="ECO:0007669"/>
    <property type="project" value="UniProtKB-EC"/>
</dbReference>
<evidence type="ECO:0000256" key="8">
    <source>
        <dbReference type="PROSITE-ProRule" id="PRU00175"/>
    </source>
</evidence>
<feature type="region of interest" description="Disordered" evidence="9">
    <location>
        <begin position="398"/>
        <end position="490"/>
    </location>
</feature>
<sequence>MDTLEWLSCHACGENWVRDSHYDSSLLCPSCGSDFVQIVCSSPRSLSCASFSPNPEVFAQIEESGPPERDSVPRSPPLNAFSDHNPWSEEVQEDYPPSHHHPSAAYNPMDFTFPGFSHHTYRSPDGRFNFSGTTIRGGSPPRQGGTYSNPMIPMIQTLQTILGDLSDASERAHTEMNNPPQQQHNHHHHHHYHHHQSPHGQRSPRSEGSPRQQSPDPDHTGLDQFVEFSTLFPRNADRPQRMAPPVESLADLLGDFHYNSEPRRRSGRPHPRMQTGPDPVTMLGELMREMHEIRATGRFGDAVYSREALDEVIAQISQQDQQGGGAPPASNTAIQLLPKKKVNKDMLGTDGKAECAICKDTVELHTEVTILPCEHWFHFDCIEAWLSRHNTCPNCRRSISPSTSPGEGTSDPPISSQDNPEQQPGRRRRRSSPFSRSVRSGRSSFSRSSANSPTQESNGPTRSRRTSRSEGHHRGGITGWVWSRFGGGSG</sequence>
<dbReference type="InterPro" id="IPR013083">
    <property type="entry name" value="Znf_RING/FYVE/PHD"/>
</dbReference>
<organism evidence="11 12">
    <name type="scientific">Penicillium steckii</name>
    <dbReference type="NCBI Taxonomy" id="303698"/>
    <lineage>
        <taxon>Eukaryota</taxon>
        <taxon>Fungi</taxon>
        <taxon>Dikarya</taxon>
        <taxon>Ascomycota</taxon>
        <taxon>Pezizomycotina</taxon>
        <taxon>Eurotiomycetes</taxon>
        <taxon>Eurotiomycetidae</taxon>
        <taxon>Eurotiales</taxon>
        <taxon>Aspergillaceae</taxon>
        <taxon>Penicillium</taxon>
    </lineage>
</organism>
<evidence type="ECO:0000313" key="12">
    <source>
        <dbReference type="Proteomes" id="UP000191285"/>
    </source>
</evidence>
<comment type="caution">
    <text evidence="11">The sequence shown here is derived from an EMBL/GenBank/DDBJ whole genome shotgun (WGS) entry which is preliminary data.</text>
</comment>
<dbReference type="FunFam" id="3.30.40.10:FF:000127">
    <property type="entry name" value="E3 ubiquitin-protein ligase RNF181"/>
    <property type="match status" value="1"/>
</dbReference>
<dbReference type="SUPFAM" id="SSF57850">
    <property type="entry name" value="RING/U-box"/>
    <property type="match status" value="1"/>
</dbReference>
<protein>
    <recommendedName>
        <fullName evidence="2">RING-type E3 ubiquitin transferase</fullName>
        <ecNumber evidence="2">2.3.2.27</ecNumber>
    </recommendedName>
</protein>
<dbReference type="InterPro" id="IPR001841">
    <property type="entry name" value="Znf_RING"/>
</dbReference>
<evidence type="ECO:0000256" key="6">
    <source>
        <dbReference type="ARBA" id="ARBA00022786"/>
    </source>
</evidence>
<evidence type="ECO:0000259" key="10">
    <source>
        <dbReference type="PROSITE" id="PS50089"/>
    </source>
</evidence>
<gene>
    <name evidence="11" type="ORF">PENSTE_c005G09247</name>
</gene>
<feature type="region of interest" description="Disordered" evidence="9">
    <location>
        <begin position="257"/>
        <end position="278"/>
    </location>
</feature>
<keyword evidence="5 8" id="KW-0863">Zinc-finger</keyword>
<evidence type="ECO:0000256" key="5">
    <source>
        <dbReference type="ARBA" id="ARBA00022771"/>
    </source>
</evidence>
<evidence type="ECO:0000313" key="11">
    <source>
        <dbReference type="EMBL" id="OQE26571.1"/>
    </source>
</evidence>
<feature type="compositionally biased region" description="Polar residues" evidence="9">
    <location>
        <begin position="450"/>
        <end position="461"/>
    </location>
</feature>
<dbReference type="PANTHER" id="PTHR45931">
    <property type="entry name" value="SI:CH211-59O9.10"/>
    <property type="match status" value="1"/>
</dbReference>
<keyword evidence="12" id="KW-1185">Reference proteome</keyword>
<feature type="compositionally biased region" description="Polar residues" evidence="9">
    <location>
        <begin position="398"/>
        <end position="422"/>
    </location>
</feature>
<evidence type="ECO:0000256" key="9">
    <source>
        <dbReference type="SAM" id="MobiDB-lite"/>
    </source>
</evidence>
<feature type="domain" description="RING-type" evidence="10">
    <location>
        <begin position="355"/>
        <end position="396"/>
    </location>
</feature>
<reference evidence="12" key="1">
    <citation type="journal article" date="2017" name="Nat. Microbiol.">
        <title>Global analysis of biosynthetic gene clusters reveals vast potential of secondary metabolite production in Penicillium species.</title>
        <authorList>
            <person name="Nielsen J.C."/>
            <person name="Grijseels S."/>
            <person name="Prigent S."/>
            <person name="Ji B."/>
            <person name="Dainat J."/>
            <person name="Nielsen K.F."/>
            <person name="Frisvad J.C."/>
            <person name="Workman M."/>
            <person name="Nielsen J."/>
        </authorList>
    </citation>
    <scope>NUCLEOTIDE SEQUENCE [LARGE SCALE GENOMIC DNA]</scope>
    <source>
        <strain evidence="12">IBT 24891</strain>
    </source>
</reference>
<dbReference type="Gene3D" id="3.30.40.10">
    <property type="entry name" value="Zinc/RING finger domain, C3HC4 (zinc finger)"/>
    <property type="match status" value="1"/>
</dbReference>
<evidence type="ECO:0000256" key="2">
    <source>
        <dbReference type="ARBA" id="ARBA00012483"/>
    </source>
</evidence>
<feature type="compositionally biased region" description="Low complexity" evidence="9">
    <location>
        <begin position="432"/>
        <end position="449"/>
    </location>
</feature>
<dbReference type="GO" id="GO:0006511">
    <property type="term" value="P:ubiquitin-dependent protein catabolic process"/>
    <property type="evidence" value="ECO:0007669"/>
    <property type="project" value="TreeGrafter"/>
</dbReference>
<keyword evidence="7" id="KW-0862">Zinc</keyword>
<dbReference type="Pfam" id="PF13639">
    <property type="entry name" value="zf-RING_2"/>
    <property type="match status" value="1"/>
</dbReference>
<dbReference type="GO" id="GO:0016567">
    <property type="term" value="P:protein ubiquitination"/>
    <property type="evidence" value="ECO:0007669"/>
    <property type="project" value="UniProtKB-ARBA"/>
</dbReference>
<dbReference type="GO" id="GO:0005634">
    <property type="term" value="C:nucleus"/>
    <property type="evidence" value="ECO:0007669"/>
    <property type="project" value="TreeGrafter"/>
</dbReference>
<dbReference type="STRING" id="303698.A0A1V6TJW7"/>
<dbReference type="PROSITE" id="PS50089">
    <property type="entry name" value="ZF_RING_2"/>
    <property type="match status" value="1"/>
</dbReference>